<evidence type="ECO:0000256" key="1">
    <source>
        <dbReference type="SAM" id="MobiDB-lite"/>
    </source>
</evidence>
<reference evidence="2" key="1">
    <citation type="journal article" date="2020" name="Stud. Mycol.">
        <title>101 Dothideomycetes genomes: a test case for predicting lifestyles and emergence of pathogens.</title>
        <authorList>
            <person name="Haridas S."/>
            <person name="Albert R."/>
            <person name="Binder M."/>
            <person name="Bloem J."/>
            <person name="Labutti K."/>
            <person name="Salamov A."/>
            <person name="Andreopoulos B."/>
            <person name="Baker S."/>
            <person name="Barry K."/>
            <person name="Bills G."/>
            <person name="Bluhm B."/>
            <person name="Cannon C."/>
            <person name="Castanera R."/>
            <person name="Culley D."/>
            <person name="Daum C."/>
            <person name="Ezra D."/>
            <person name="Gonzalez J."/>
            <person name="Henrissat B."/>
            <person name="Kuo A."/>
            <person name="Liang C."/>
            <person name="Lipzen A."/>
            <person name="Lutzoni F."/>
            <person name="Magnuson J."/>
            <person name="Mondo S."/>
            <person name="Nolan M."/>
            <person name="Ohm R."/>
            <person name="Pangilinan J."/>
            <person name="Park H.-J."/>
            <person name="Ramirez L."/>
            <person name="Alfaro M."/>
            <person name="Sun H."/>
            <person name="Tritt A."/>
            <person name="Yoshinaga Y."/>
            <person name="Zwiers L.-H."/>
            <person name="Turgeon B."/>
            <person name="Goodwin S."/>
            <person name="Spatafora J."/>
            <person name="Crous P."/>
            <person name="Grigoriev I."/>
        </authorList>
    </citation>
    <scope>NUCLEOTIDE SEQUENCE</scope>
    <source>
        <strain evidence="2">ATCC 16933</strain>
    </source>
</reference>
<gene>
    <name evidence="2" type="ORF">BDY21DRAFT_354799</name>
</gene>
<evidence type="ECO:0000313" key="2">
    <source>
        <dbReference type="EMBL" id="KAF2453704.1"/>
    </source>
</evidence>
<dbReference type="AlphaFoldDB" id="A0A6A6NQJ8"/>
<organism evidence="2 3">
    <name type="scientific">Lineolata rhizophorae</name>
    <dbReference type="NCBI Taxonomy" id="578093"/>
    <lineage>
        <taxon>Eukaryota</taxon>
        <taxon>Fungi</taxon>
        <taxon>Dikarya</taxon>
        <taxon>Ascomycota</taxon>
        <taxon>Pezizomycotina</taxon>
        <taxon>Dothideomycetes</taxon>
        <taxon>Dothideomycetes incertae sedis</taxon>
        <taxon>Lineolatales</taxon>
        <taxon>Lineolataceae</taxon>
        <taxon>Lineolata</taxon>
    </lineage>
</organism>
<dbReference type="Proteomes" id="UP000799766">
    <property type="component" value="Unassembled WGS sequence"/>
</dbReference>
<name>A0A6A6NQJ8_9PEZI</name>
<feature type="region of interest" description="Disordered" evidence="1">
    <location>
        <begin position="22"/>
        <end position="76"/>
    </location>
</feature>
<feature type="compositionally biased region" description="Polar residues" evidence="1">
    <location>
        <begin position="60"/>
        <end position="76"/>
    </location>
</feature>
<accession>A0A6A6NQJ8</accession>
<evidence type="ECO:0000313" key="3">
    <source>
        <dbReference type="Proteomes" id="UP000799766"/>
    </source>
</evidence>
<sequence length="76" mass="8715">MKKCFFLALFPPISRLIHMLPESSEREGRNTQHSTLRGTHSTSARLGTYVPYLGRLRSGGRSTQHSTVRTESQWRI</sequence>
<protein>
    <submittedName>
        <fullName evidence="2">Uncharacterized protein</fullName>
    </submittedName>
</protein>
<feature type="compositionally biased region" description="Polar residues" evidence="1">
    <location>
        <begin position="31"/>
        <end position="45"/>
    </location>
</feature>
<proteinExistence type="predicted"/>
<keyword evidence="3" id="KW-1185">Reference proteome</keyword>
<dbReference type="EMBL" id="MU001695">
    <property type="protein sequence ID" value="KAF2453704.1"/>
    <property type="molecule type" value="Genomic_DNA"/>
</dbReference>